<dbReference type="RefSeq" id="WP_065969978.1">
    <property type="nucleotide sequence ID" value="NZ_CP080624.1"/>
</dbReference>
<name>A0A1C2G279_9GAMM</name>
<comment type="caution">
    <text evidence="1">The sequence shown here is derived from an EMBL/GenBank/DDBJ whole genome shotgun (WGS) entry which is preliminary data.</text>
</comment>
<evidence type="ECO:0000313" key="2">
    <source>
        <dbReference type="Proteomes" id="UP000253250"/>
    </source>
</evidence>
<dbReference type="EMBL" id="PSYR01000001">
    <property type="protein sequence ID" value="RCN58495.1"/>
    <property type="molecule type" value="Genomic_DNA"/>
</dbReference>
<organism evidence="1 2">
    <name type="scientific">Acidiferrobacter thiooxydans</name>
    <dbReference type="NCBI Taxonomy" id="163359"/>
    <lineage>
        <taxon>Bacteria</taxon>
        <taxon>Pseudomonadati</taxon>
        <taxon>Pseudomonadota</taxon>
        <taxon>Gammaproteobacteria</taxon>
        <taxon>Acidiferrobacterales</taxon>
        <taxon>Acidiferrobacteraceae</taxon>
        <taxon>Acidiferrobacter</taxon>
    </lineage>
</organism>
<evidence type="ECO:0000313" key="1">
    <source>
        <dbReference type="EMBL" id="RCN58495.1"/>
    </source>
</evidence>
<protein>
    <submittedName>
        <fullName evidence="1">Uncharacterized protein</fullName>
    </submittedName>
</protein>
<reference evidence="1 2" key="1">
    <citation type="submission" date="2018-02" db="EMBL/GenBank/DDBJ databases">
        <title>Insights into the biology of acidophilic members of the Acidiferrobacteraceae family derived from comparative genomic analyses.</title>
        <authorList>
            <person name="Issotta F."/>
            <person name="Thyssen C."/>
            <person name="Mena C."/>
            <person name="Moya A."/>
            <person name="Bellenberg S."/>
            <person name="Sproer C."/>
            <person name="Covarrubias P.C."/>
            <person name="Sand W."/>
            <person name="Quatrini R."/>
            <person name="Vera M."/>
        </authorList>
    </citation>
    <scope>NUCLEOTIDE SEQUENCE [LARGE SCALE GENOMIC DNA]</scope>
    <source>
        <strain evidence="2">m-1</strain>
    </source>
</reference>
<dbReference type="STRING" id="163359.A9R16_10855"/>
<dbReference type="Proteomes" id="UP000253250">
    <property type="component" value="Unassembled WGS sequence"/>
</dbReference>
<keyword evidence="2" id="KW-1185">Reference proteome</keyword>
<dbReference type="AlphaFoldDB" id="A0A1C2G279"/>
<accession>A0A1C2G279</accession>
<dbReference type="OrthoDB" id="8741777at2"/>
<proteinExistence type="predicted"/>
<sequence>MDERSQIVSLLYDIYHVLTNRPARAKSPARLKRDPGPRGYGGAPLLLLWLAGTLSAHAALVFAGGLGIANEPGPKFKAAAMGYYAGSHWEAGYLNEGVNYGTDGIFAQYRLTRAVTKRLLATLALGPEVLNTTYDIRPGVRTNGYHPSLLVSLSTSYRLSRRWRIGVRWNHITFQQSARFGYRDADMVVLTLGYGR</sequence>
<gene>
    <name evidence="1" type="ORF">C4900_01495</name>
</gene>